<keyword evidence="1" id="KW-0812">Transmembrane</keyword>
<reference evidence="3" key="1">
    <citation type="journal article" date="2019" name="Int. J. Syst. Evol. Microbiol.">
        <title>The Global Catalogue of Microorganisms (GCM) 10K type strain sequencing project: providing services to taxonomists for standard genome sequencing and annotation.</title>
        <authorList>
            <consortium name="The Broad Institute Genomics Platform"/>
            <consortium name="The Broad Institute Genome Sequencing Center for Infectious Disease"/>
            <person name="Wu L."/>
            <person name="Ma J."/>
        </authorList>
    </citation>
    <scope>NUCLEOTIDE SEQUENCE [LARGE SCALE GENOMIC DNA]</scope>
    <source>
        <strain evidence="3">JCM 16548</strain>
    </source>
</reference>
<proteinExistence type="predicted"/>
<dbReference type="Proteomes" id="UP001500051">
    <property type="component" value="Unassembled WGS sequence"/>
</dbReference>
<evidence type="ECO:0000256" key="1">
    <source>
        <dbReference type="SAM" id="Phobius"/>
    </source>
</evidence>
<evidence type="ECO:0008006" key="4">
    <source>
        <dbReference type="Google" id="ProtNLM"/>
    </source>
</evidence>
<feature type="transmembrane region" description="Helical" evidence="1">
    <location>
        <begin position="12"/>
        <end position="43"/>
    </location>
</feature>
<comment type="caution">
    <text evidence="2">The sequence shown here is derived from an EMBL/GenBank/DDBJ whole genome shotgun (WGS) entry which is preliminary data.</text>
</comment>
<gene>
    <name evidence="2" type="ORF">GCM10022204_11890</name>
</gene>
<evidence type="ECO:0000313" key="3">
    <source>
        <dbReference type="Proteomes" id="UP001500051"/>
    </source>
</evidence>
<keyword evidence="1" id="KW-0472">Membrane</keyword>
<dbReference type="EMBL" id="BAAAYX010000003">
    <property type="protein sequence ID" value="GAA3697487.1"/>
    <property type="molecule type" value="Genomic_DNA"/>
</dbReference>
<protein>
    <recommendedName>
        <fullName evidence="4">Small integral membrane protein</fullName>
    </recommendedName>
</protein>
<keyword evidence="3" id="KW-1185">Reference proteome</keyword>
<name>A0ABP7CWC6_9ACTN</name>
<organism evidence="2 3">
    <name type="scientific">Microlunatus aurantiacus</name>
    <dbReference type="NCBI Taxonomy" id="446786"/>
    <lineage>
        <taxon>Bacteria</taxon>
        <taxon>Bacillati</taxon>
        <taxon>Actinomycetota</taxon>
        <taxon>Actinomycetes</taxon>
        <taxon>Propionibacteriales</taxon>
        <taxon>Propionibacteriaceae</taxon>
        <taxon>Microlunatus</taxon>
    </lineage>
</organism>
<sequence length="63" mass="6523">MIFMSTTQTALFVGLVLGIVATFGGFGSFLVVLVFGAIGLVVGRVMEGKLDLRSLTGQSSAKL</sequence>
<keyword evidence="1" id="KW-1133">Transmembrane helix</keyword>
<evidence type="ECO:0000313" key="2">
    <source>
        <dbReference type="EMBL" id="GAA3697487.1"/>
    </source>
</evidence>
<accession>A0ABP7CWC6</accession>